<comment type="caution">
    <text evidence="3">The sequence shown here is derived from an EMBL/GenBank/DDBJ whole genome shotgun (WGS) entry which is preliminary data.</text>
</comment>
<evidence type="ECO:0000313" key="8">
    <source>
        <dbReference type="Proteomes" id="UP000487221"/>
    </source>
</evidence>
<protein>
    <submittedName>
        <fullName evidence="3">CHAT domain-containing protein</fullName>
    </submittedName>
</protein>
<proteinExistence type="predicted"/>
<evidence type="ECO:0000313" key="6">
    <source>
        <dbReference type="Proteomes" id="UP000438773"/>
    </source>
</evidence>
<gene>
    <name evidence="5" type="ORF">GAQ44_15315</name>
    <name evidence="3" type="ORF">GAQ70_18390</name>
    <name evidence="4" type="ORF">GAQ75_19615</name>
</gene>
<dbReference type="EMBL" id="WCTY01000029">
    <property type="protein sequence ID" value="KAB4181754.1"/>
    <property type="molecule type" value="Genomic_DNA"/>
</dbReference>
<dbReference type="SUPFAM" id="SSF48452">
    <property type="entry name" value="TPR-like"/>
    <property type="match status" value="2"/>
</dbReference>
<dbReference type="PROSITE" id="PS50005">
    <property type="entry name" value="TPR"/>
    <property type="match status" value="1"/>
</dbReference>
<evidence type="ECO:0000256" key="1">
    <source>
        <dbReference type="PROSITE-ProRule" id="PRU00339"/>
    </source>
</evidence>
<dbReference type="InterPro" id="IPR011990">
    <property type="entry name" value="TPR-like_helical_dom_sf"/>
</dbReference>
<evidence type="ECO:0000313" key="3">
    <source>
        <dbReference type="EMBL" id="KAB4105418.1"/>
    </source>
</evidence>
<dbReference type="Pfam" id="PF13374">
    <property type="entry name" value="TPR_10"/>
    <property type="match status" value="1"/>
</dbReference>
<feature type="domain" description="CHAT" evidence="2">
    <location>
        <begin position="784"/>
        <end position="1119"/>
    </location>
</feature>
<evidence type="ECO:0000259" key="2">
    <source>
        <dbReference type="Pfam" id="PF12770"/>
    </source>
</evidence>
<dbReference type="Proteomes" id="UP000438773">
    <property type="component" value="Unassembled WGS sequence"/>
</dbReference>
<dbReference type="EMBL" id="WCUP01000015">
    <property type="protein sequence ID" value="KAB4105418.1"/>
    <property type="molecule type" value="Genomic_DNA"/>
</dbReference>
<dbReference type="RefSeq" id="WP_151853856.1">
    <property type="nucleotide sequence ID" value="NZ_CAXSUA010000004.1"/>
</dbReference>
<feature type="repeat" description="TPR" evidence="1">
    <location>
        <begin position="185"/>
        <end position="218"/>
    </location>
</feature>
<dbReference type="EMBL" id="WCUQ01000014">
    <property type="protein sequence ID" value="KAB4121110.1"/>
    <property type="molecule type" value="Genomic_DNA"/>
</dbReference>
<dbReference type="Gene3D" id="1.25.40.10">
    <property type="entry name" value="Tetratricopeptide repeat domain"/>
    <property type="match status" value="4"/>
</dbReference>
<dbReference type="InterPro" id="IPR024983">
    <property type="entry name" value="CHAT_dom"/>
</dbReference>
<keyword evidence="1" id="KW-0802">TPR repeat</keyword>
<name>A0A6I0J4J6_BACUN</name>
<dbReference type="InterPro" id="IPR019734">
    <property type="entry name" value="TPR_rpt"/>
</dbReference>
<dbReference type="SMART" id="SM00028">
    <property type="entry name" value="TPR"/>
    <property type="match status" value="9"/>
</dbReference>
<evidence type="ECO:0000313" key="4">
    <source>
        <dbReference type="EMBL" id="KAB4121110.1"/>
    </source>
</evidence>
<evidence type="ECO:0000313" key="7">
    <source>
        <dbReference type="Proteomes" id="UP000441711"/>
    </source>
</evidence>
<dbReference type="Proteomes" id="UP000487221">
    <property type="component" value="Unassembled WGS sequence"/>
</dbReference>
<dbReference type="PANTHER" id="PTHR10098:SF108">
    <property type="entry name" value="TETRATRICOPEPTIDE REPEAT PROTEIN 28"/>
    <property type="match status" value="1"/>
</dbReference>
<dbReference type="AlphaFoldDB" id="A0A6I0J4J6"/>
<dbReference type="Proteomes" id="UP000441711">
    <property type="component" value="Unassembled WGS sequence"/>
</dbReference>
<dbReference type="PANTHER" id="PTHR10098">
    <property type="entry name" value="RAPSYN-RELATED"/>
    <property type="match status" value="1"/>
</dbReference>
<organism evidence="3 7">
    <name type="scientific">Bacteroides uniformis</name>
    <dbReference type="NCBI Taxonomy" id="820"/>
    <lineage>
        <taxon>Bacteria</taxon>
        <taxon>Pseudomonadati</taxon>
        <taxon>Bacteroidota</taxon>
        <taxon>Bacteroidia</taxon>
        <taxon>Bacteroidales</taxon>
        <taxon>Bacteroidaceae</taxon>
        <taxon>Bacteroides</taxon>
    </lineage>
</organism>
<dbReference type="Pfam" id="PF13424">
    <property type="entry name" value="TPR_12"/>
    <property type="match status" value="1"/>
</dbReference>
<dbReference type="Pfam" id="PF12770">
    <property type="entry name" value="CHAT"/>
    <property type="match status" value="1"/>
</dbReference>
<accession>A0A6I0J4J6</accession>
<evidence type="ECO:0000313" key="5">
    <source>
        <dbReference type="EMBL" id="KAB4181754.1"/>
    </source>
</evidence>
<sequence length="1121" mass="128508">MKDYIIILLILFGVSTRISAQKSTSIEFIQKGVEYAQKENYDLAIFYLKLNIKENNIPDSIRVKGCFYLQHAYYLSGHSDFSWDLLKHYSLLYDSPDSVAVSYITETAYILAKSGQYKEALVYGKLAEQRTKSLYGESSLEYAFALDNLSIRYRENVKIDSAIVLCKKAIQIISKTIGKRNMDYATSQNNLALLYYEKGKYNKAISHKKKAVKLHKLLKSDTTSSYAILLDNIGVIYKSKGNMQKSIDYNYKSIKILQAINDTCSIDYITVLNNLAIKYCTIGQYDTAIKIGHNSLSLSQKLVETNNICHAIALHIIASAHLSKGDIQNYIQSVSKAIPILENTIGENHSIYIDIMKELIHIHITTGNYIQAIPFIEKGIENIISLYGENSFIIINWLIDLATCYKYGVGNDSQLLLLCEKVLNLAKIHYKKESLIYAQTIHNICTILDEIIPSEILLAIEEEVFSIRKKLLPHNHPQYLSSLNSIITYYTKCNMLKEAISIGEQMLNTNKKNMDGALLHNLAIAYSKTGNVPKAIHLLEKTSEIYKKEFGKCNIHYLNNLSDLCLNYHKAQLHDNVKKTVEELIFITDKMSFKDLLLLNQKERNYYWNNVYLFTQLFSYFAYQHKDDEDYIRLAYDAALRFKNIHPTIHTKINEQYASYGNNPMYNDYKEFLTIERKINVLQERTANKKEIDLLKRQSKKLNRKLSQTVILNTDIRKLIQLKWKDIQSYLSPSSVAIEFVNVPIEKDNHNYIALILKKAWDSPKIVSFSLSTNDSTKFDWHSHQLYNIIWKPIEQYLSIGDTIHFSASDILHKIPIESLPVGNGKIMSDIYHMHRLSSTRELALKKDPIKYKKAALYGGLNYDMTDSDMKNESSKYQKEDNTDILSASRGLLEDSIRGHKWIQLGNTRKEVEYIKELLEKSHITANIFKGNSGNEESFKALSGQEYNIIHLATHGFFYPNEVAKKKDYFKPILMQDELNISPTDMSLWRSGLVLSGGNRAWKGDSIPEEVEDGILKSQEIKDLDLRGADLVVLSACHTGQGEVTNEGVFGLQRAFKMAGVQTIVMSLTEADDQTTMAMMNKFYTSLLSGQSKHDAFYNAQRYIRSIKPDPIYWAGWIMLD</sequence>
<reference evidence="6 7" key="1">
    <citation type="journal article" date="2019" name="Nat. Med.">
        <title>A library of human gut bacterial isolates paired with longitudinal multiomics data enables mechanistic microbiome research.</title>
        <authorList>
            <person name="Poyet M."/>
            <person name="Groussin M."/>
            <person name="Gibbons S.M."/>
            <person name="Avila-Pacheco J."/>
            <person name="Jiang X."/>
            <person name="Kearney S.M."/>
            <person name="Perrotta A.R."/>
            <person name="Berdy B."/>
            <person name="Zhao S."/>
            <person name="Lieberman T.D."/>
            <person name="Swanson P.K."/>
            <person name="Smith M."/>
            <person name="Roesemann S."/>
            <person name="Alexander J.E."/>
            <person name="Rich S.A."/>
            <person name="Livny J."/>
            <person name="Vlamakis H."/>
            <person name="Clish C."/>
            <person name="Bullock K."/>
            <person name="Deik A."/>
            <person name="Scott J."/>
            <person name="Pierce K.A."/>
            <person name="Xavier R.J."/>
            <person name="Alm E.J."/>
        </authorList>
    </citation>
    <scope>NUCLEOTIDE SEQUENCE [LARGE SCALE GENOMIC DNA]</scope>
    <source>
        <strain evidence="5 8">BIOML-A19</strain>
        <strain evidence="3 7">BIOML-A36</strain>
        <strain evidence="4 6">BIOML-A37</strain>
    </source>
</reference>